<dbReference type="OrthoDB" id="891773at2"/>
<keyword evidence="2" id="KW-1185">Reference proteome</keyword>
<dbReference type="Pfam" id="PF11751">
    <property type="entry name" value="PorP_SprF"/>
    <property type="match status" value="1"/>
</dbReference>
<protein>
    <submittedName>
        <fullName evidence="1">Type IX secretion system membrane protein PorP/SprF</fullName>
    </submittedName>
</protein>
<gene>
    <name evidence="1" type="ORF">EZ456_18170</name>
</gene>
<dbReference type="Proteomes" id="UP000293925">
    <property type="component" value="Unassembled WGS sequence"/>
</dbReference>
<accession>A0A4R0PS40</accession>
<organism evidence="1 2">
    <name type="scientific">Pedobacter psychrodurus</name>
    <dbReference type="NCBI Taxonomy" id="2530456"/>
    <lineage>
        <taxon>Bacteria</taxon>
        <taxon>Pseudomonadati</taxon>
        <taxon>Bacteroidota</taxon>
        <taxon>Sphingobacteriia</taxon>
        <taxon>Sphingobacteriales</taxon>
        <taxon>Sphingobacteriaceae</taxon>
        <taxon>Pedobacter</taxon>
    </lineage>
</organism>
<dbReference type="AlphaFoldDB" id="A0A4R0PS40"/>
<name>A0A4R0PS40_9SPHI</name>
<comment type="caution">
    <text evidence="1">The sequence shown here is derived from an EMBL/GenBank/DDBJ whole genome shotgun (WGS) entry which is preliminary data.</text>
</comment>
<proteinExistence type="predicted"/>
<evidence type="ECO:0000313" key="2">
    <source>
        <dbReference type="Proteomes" id="UP000293925"/>
    </source>
</evidence>
<reference evidence="1 2" key="1">
    <citation type="submission" date="2019-02" db="EMBL/GenBank/DDBJ databases">
        <title>Pedobacter sp. RP-3-21 sp. nov., isolated from Arctic soil.</title>
        <authorList>
            <person name="Dahal R.H."/>
        </authorList>
    </citation>
    <scope>NUCLEOTIDE SEQUENCE [LARGE SCALE GENOMIC DNA]</scope>
    <source>
        <strain evidence="1 2">RP-3-21</strain>
    </source>
</reference>
<dbReference type="InterPro" id="IPR019861">
    <property type="entry name" value="PorP/SprF_Bacteroidetes"/>
</dbReference>
<dbReference type="NCBIfam" id="TIGR03519">
    <property type="entry name" value="T9SS_PorP_fam"/>
    <property type="match status" value="1"/>
</dbReference>
<evidence type="ECO:0000313" key="1">
    <source>
        <dbReference type="EMBL" id="TCD22068.1"/>
    </source>
</evidence>
<dbReference type="EMBL" id="SJSO01000017">
    <property type="protein sequence ID" value="TCD22068.1"/>
    <property type="molecule type" value="Genomic_DNA"/>
</dbReference>
<sequence>MDLLKVLYQFYIKNNSVRKLKCYIVGLLFLCITPVFAQLNPMGSIYYQNQFLANPAMAGLAPGLNLNAAFKTQWVGVDGAPKIQYLTGDYGLTDTKVGLGVLFYNEGAGAINRTRATVTYAYHLPLNGEANFLDFGLSAGIMNEWVDLGKAKGDLDDDVLNSFNDRRLYLDGDFGVAYRTDKLTLQGALPNLKRFFKRDVLRNVVDRSIYFIAAGYKFNTNKVVNSIEPKLVYRGVQNYDGIFDAGVNLQILDDKLMLNGIYHSTNSFTGGFGANYKNQFSLLFQYTTNTSKMQNYSNGEFEVGLKYSIKN</sequence>